<evidence type="ECO:0000256" key="4">
    <source>
        <dbReference type="ARBA" id="ARBA00022723"/>
    </source>
</evidence>
<dbReference type="EMBL" id="SMAJ01000007">
    <property type="protein sequence ID" value="TCT07058.1"/>
    <property type="molecule type" value="Genomic_DNA"/>
</dbReference>
<protein>
    <recommendedName>
        <fullName evidence="10">P-type Zn(2+) transporter</fullName>
        <ecNumber evidence="10">7.2.2.12</ecNumber>
    </recommendedName>
</protein>
<reference evidence="14 15" key="1">
    <citation type="submission" date="2019-03" db="EMBL/GenBank/DDBJ databases">
        <title>Genomic Encyclopedia of Type Strains, Phase IV (KMG-IV): sequencing the most valuable type-strain genomes for metagenomic binning, comparative biology and taxonomic classification.</title>
        <authorList>
            <person name="Goeker M."/>
        </authorList>
    </citation>
    <scope>NUCLEOTIDE SEQUENCE [LARGE SCALE GENOMIC DNA]</scope>
    <source>
        <strain evidence="14 15">DSM 24591</strain>
    </source>
</reference>
<dbReference type="PRINTS" id="PR00119">
    <property type="entry name" value="CATATPASE"/>
</dbReference>
<dbReference type="SFLD" id="SFLDG00002">
    <property type="entry name" value="C1.7:_P-type_atpase_like"/>
    <property type="match status" value="1"/>
</dbReference>
<dbReference type="GO" id="GO:0005524">
    <property type="term" value="F:ATP binding"/>
    <property type="evidence" value="ECO:0007669"/>
    <property type="project" value="UniProtKB-UniRule"/>
</dbReference>
<dbReference type="GO" id="GO:0016887">
    <property type="term" value="F:ATP hydrolysis activity"/>
    <property type="evidence" value="ECO:0007669"/>
    <property type="project" value="InterPro"/>
</dbReference>
<comment type="catalytic activity">
    <reaction evidence="11">
        <text>Zn(2+)(in) + ATP + H2O = Zn(2+)(out) + ADP + phosphate + H(+)</text>
        <dbReference type="Rhea" id="RHEA:20621"/>
        <dbReference type="ChEBI" id="CHEBI:15377"/>
        <dbReference type="ChEBI" id="CHEBI:15378"/>
        <dbReference type="ChEBI" id="CHEBI:29105"/>
        <dbReference type="ChEBI" id="CHEBI:30616"/>
        <dbReference type="ChEBI" id="CHEBI:43474"/>
        <dbReference type="ChEBI" id="CHEBI:456216"/>
        <dbReference type="EC" id="7.2.2.12"/>
    </reaction>
</comment>
<keyword evidence="6 12" id="KW-0067">ATP-binding</keyword>
<feature type="transmembrane region" description="Helical" evidence="12">
    <location>
        <begin position="723"/>
        <end position="743"/>
    </location>
</feature>
<evidence type="ECO:0000256" key="3">
    <source>
        <dbReference type="ARBA" id="ARBA00022692"/>
    </source>
</evidence>
<dbReference type="GO" id="GO:0016463">
    <property type="term" value="F:P-type zinc transporter activity"/>
    <property type="evidence" value="ECO:0007669"/>
    <property type="project" value="UniProtKB-EC"/>
</dbReference>
<keyword evidence="15" id="KW-1185">Reference proteome</keyword>
<dbReference type="GO" id="GO:0015086">
    <property type="term" value="F:cadmium ion transmembrane transporter activity"/>
    <property type="evidence" value="ECO:0007669"/>
    <property type="project" value="TreeGrafter"/>
</dbReference>
<dbReference type="InterPro" id="IPR027256">
    <property type="entry name" value="P-typ_ATPase_IB"/>
</dbReference>
<dbReference type="PANTHER" id="PTHR48085:SF5">
    <property type="entry name" value="CADMIUM_ZINC-TRANSPORTING ATPASE HMA4-RELATED"/>
    <property type="match status" value="1"/>
</dbReference>
<organism evidence="14 15">
    <name type="scientific">Paralcaligenes ureilyticus</name>
    <dbReference type="NCBI Taxonomy" id="627131"/>
    <lineage>
        <taxon>Bacteria</taxon>
        <taxon>Pseudomonadati</taxon>
        <taxon>Pseudomonadota</taxon>
        <taxon>Betaproteobacteria</taxon>
        <taxon>Burkholderiales</taxon>
        <taxon>Alcaligenaceae</taxon>
        <taxon>Paralcaligenes</taxon>
    </lineage>
</organism>
<dbReference type="PANTHER" id="PTHR48085">
    <property type="entry name" value="CADMIUM/ZINC-TRANSPORTING ATPASE HMA2-RELATED"/>
    <property type="match status" value="1"/>
</dbReference>
<evidence type="ECO:0000256" key="5">
    <source>
        <dbReference type="ARBA" id="ARBA00022741"/>
    </source>
</evidence>
<dbReference type="InterPro" id="IPR036163">
    <property type="entry name" value="HMA_dom_sf"/>
</dbReference>
<dbReference type="InterPro" id="IPR001757">
    <property type="entry name" value="P_typ_ATPase"/>
</dbReference>
<comment type="caution">
    <text evidence="14">The sequence shown here is derived from an EMBL/GenBank/DDBJ whole genome shotgun (WGS) entry which is preliminary data.</text>
</comment>
<comment type="subcellular location">
    <subcellularLocation>
        <location evidence="12">Cell membrane</location>
    </subcellularLocation>
    <subcellularLocation>
        <location evidence="1">Membrane</location>
        <topology evidence="1">Multi-pass membrane protein</topology>
    </subcellularLocation>
</comment>
<dbReference type="GO" id="GO:0046872">
    <property type="term" value="F:metal ion binding"/>
    <property type="evidence" value="ECO:0007669"/>
    <property type="project" value="UniProtKB-KW"/>
</dbReference>
<keyword evidence="8 12" id="KW-1133">Transmembrane helix</keyword>
<dbReference type="SUPFAM" id="SSF56784">
    <property type="entry name" value="HAD-like"/>
    <property type="match status" value="1"/>
</dbReference>
<evidence type="ECO:0000256" key="1">
    <source>
        <dbReference type="ARBA" id="ARBA00004141"/>
    </source>
</evidence>
<evidence type="ECO:0000256" key="8">
    <source>
        <dbReference type="ARBA" id="ARBA00022989"/>
    </source>
</evidence>
<evidence type="ECO:0000256" key="2">
    <source>
        <dbReference type="ARBA" id="ARBA00006024"/>
    </source>
</evidence>
<dbReference type="NCBIfam" id="TIGR01525">
    <property type="entry name" value="ATPase-IB_hvy"/>
    <property type="match status" value="1"/>
</dbReference>
<evidence type="ECO:0000259" key="13">
    <source>
        <dbReference type="PROSITE" id="PS50846"/>
    </source>
</evidence>
<dbReference type="SUPFAM" id="SSF81653">
    <property type="entry name" value="Calcium ATPase, transduction domain A"/>
    <property type="match status" value="1"/>
</dbReference>
<feature type="transmembrane region" description="Helical" evidence="12">
    <location>
        <begin position="700"/>
        <end position="717"/>
    </location>
</feature>
<dbReference type="RefSeq" id="WP_132582550.1">
    <property type="nucleotide sequence ID" value="NZ_SMAJ01000007.1"/>
</dbReference>
<dbReference type="Pfam" id="PF00702">
    <property type="entry name" value="Hydrolase"/>
    <property type="match status" value="1"/>
</dbReference>
<keyword evidence="7" id="KW-1278">Translocase</keyword>
<evidence type="ECO:0000313" key="15">
    <source>
        <dbReference type="Proteomes" id="UP000295525"/>
    </source>
</evidence>
<dbReference type="Proteomes" id="UP000295525">
    <property type="component" value="Unassembled WGS sequence"/>
</dbReference>
<keyword evidence="9 12" id="KW-0472">Membrane</keyword>
<feature type="transmembrane region" description="Helical" evidence="12">
    <location>
        <begin position="207"/>
        <end position="225"/>
    </location>
</feature>
<dbReference type="NCBIfam" id="TIGR01494">
    <property type="entry name" value="ATPase_P-type"/>
    <property type="match status" value="1"/>
</dbReference>
<dbReference type="InterPro" id="IPR018303">
    <property type="entry name" value="ATPase_P-typ_P_site"/>
</dbReference>
<evidence type="ECO:0000256" key="12">
    <source>
        <dbReference type="RuleBase" id="RU362081"/>
    </source>
</evidence>
<gene>
    <name evidence="14" type="ORF">EDC26_107114</name>
</gene>
<feature type="domain" description="HMA" evidence="13">
    <location>
        <begin position="45"/>
        <end position="109"/>
    </location>
</feature>
<dbReference type="SFLD" id="SFLDF00027">
    <property type="entry name" value="p-type_atpase"/>
    <property type="match status" value="1"/>
</dbReference>
<feature type="transmembrane region" description="Helical" evidence="12">
    <location>
        <begin position="357"/>
        <end position="377"/>
    </location>
</feature>
<keyword evidence="4 12" id="KW-0479">Metal-binding</keyword>
<dbReference type="SUPFAM" id="SSF81665">
    <property type="entry name" value="Calcium ATPase, transmembrane domain M"/>
    <property type="match status" value="1"/>
</dbReference>
<dbReference type="Gene3D" id="3.40.50.1000">
    <property type="entry name" value="HAD superfamily/HAD-like"/>
    <property type="match status" value="1"/>
</dbReference>
<dbReference type="InterPro" id="IPR023299">
    <property type="entry name" value="ATPase_P-typ_cyto_dom_N"/>
</dbReference>
<dbReference type="InterPro" id="IPR023214">
    <property type="entry name" value="HAD_sf"/>
</dbReference>
<dbReference type="GO" id="GO:0005886">
    <property type="term" value="C:plasma membrane"/>
    <property type="evidence" value="ECO:0007669"/>
    <property type="project" value="UniProtKB-SubCell"/>
</dbReference>
<dbReference type="PROSITE" id="PS50846">
    <property type="entry name" value="HMA_2"/>
    <property type="match status" value="1"/>
</dbReference>
<dbReference type="InterPro" id="IPR051014">
    <property type="entry name" value="Cation_Transport_ATPase_IB"/>
</dbReference>
<feature type="transmembrane region" description="Helical" evidence="12">
    <location>
        <begin position="185"/>
        <end position="201"/>
    </location>
</feature>
<dbReference type="InterPro" id="IPR008250">
    <property type="entry name" value="ATPase_P-typ_transduc_dom_A_sf"/>
</dbReference>
<dbReference type="AlphaFoldDB" id="A0A4V2UYE3"/>
<keyword evidence="12" id="KW-1003">Cell membrane</keyword>
<dbReference type="InterPro" id="IPR006121">
    <property type="entry name" value="HMA_dom"/>
</dbReference>
<dbReference type="OrthoDB" id="8552908at2"/>
<dbReference type="Gene3D" id="3.40.1110.10">
    <property type="entry name" value="Calcium-transporting ATPase, cytoplasmic domain N"/>
    <property type="match status" value="1"/>
</dbReference>
<evidence type="ECO:0000313" key="14">
    <source>
        <dbReference type="EMBL" id="TCT07058.1"/>
    </source>
</evidence>
<accession>A0A4V2UYE3</accession>
<feature type="transmembrane region" description="Helical" evidence="12">
    <location>
        <begin position="389"/>
        <end position="415"/>
    </location>
</feature>
<dbReference type="EC" id="7.2.2.12" evidence="10"/>
<proteinExistence type="inferred from homology"/>
<dbReference type="InterPro" id="IPR059000">
    <property type="entry name" value="ATPase_P-type_domA"/>
</dbReference>
<evidence type="ECO:0000256" key="9">
    <source>
        <dbReference type="ARBA" id="ARBA00023136"/>
    </source>
</evidence>
<dbReference type="SUPFAM" id="SSF55008">
    <property type="entry name" value="HMA, heavy metal-associated domain"/>
    <property type="match status" value="1"/>
</dbReference>
<evidence type="ECO:0000256" key="11">
    <source>
        <dbReference type="ARBA" id="ARBA00047308"/>
    </source>
</evidence>
<dbReference type="PROSITE" id="PS00154">
    <property type="entry name" value="ATPASE_E1_E2"/>
    <property type="match status" value="1"/>
</dbReference>
<feature type="transmembrane region" description="Helical" evidence="12">
    <location>
        <begin position="155"/>
        <end position="173"/>
    </location>
</feature>
<dbReference type="Pfam" id="PF00122">
    <property type="entry name" value="E1-E2_ATPase"/>
    <property type="match status" value="1"/>
</dbReference>
<dbReference type="InterPro" id="IPR044492">
    <property type="entry name" value="P_typ_ATPase_HD_dom"/>
</dbReference>
<dbReference type="InterPro" id="IPR036412">
    <property type="entry name" value="HAD-like_sf"/>
</dbReference>
<feature type="transmembrane region" description="Helical" evidence="12">
    <location>
        <begin position="130"/>
        <end position="149"/>
    </location>
</feature>
<keyword evidence="5 12" id="KW-0547">Nucleotide-binding</keyword>
<evidence type="ECO:0000256" key="10">
    <source>
        <dbReference type="ARBA" id="ARBA00039097"/>
    </source>
</evidence>
<sequence>MNQSDKQNTAFHPHSEHRDACCARDMKTGHPTAANQAIAPPEGARCVRYRIDKMDCPTEERLIRNRLEPMAGVVGLDFNLLDRELTVHHQLDDIQAITTALDSLDMAPSLLGASTPSSPISPALATHQKWLLAIAGAAAISAEVVAWTTGQETSWPVAALAAISIMSAGLPTLKKGWIAIKNLTLNIYFLMSLAVIGAVIIGKWPEAAMVVFLFAVAEAVEALSLERARHAIKSLTALAPETAEVKTDTGWLEQPVARIEVGTRIRVRTGSRVPLDARVDSGHAALNQAPITGESLPVDKQAGDLLYAGSIVTDGVVEATVSALASHSTLARIATAIQQAQSQRAPTQRFVDQFARFYTPAVVVFAVAVAIFGPLLFNGTWSAWFYEALVLLVIACPCALVVSTPVTVVSGLAAAAKHGILIKGGVFLESGRLLKAMALDKTGTLTQGKPVLTDANPFGDMPIEQALLIAASLDDHSTHPVAQALVAGWREKQPDAQLLPVEKFDVLNGRGVTGSVHGQTWHLGNHRLVEEVGVCSPELEARLAALENAGKTAIVLFHHAGPVAVFAVADTVRSESVQAVAALKALRVHATMLTGDNPTTARAIADQLGIEDAHGNLMPHDKQTAIARLKSDYGMVGMVGDGVNDAPALARSDIGFAMGAAGTATALETADVAIMDDDPRKIADFISLSRQTGTVLKQNISLAIGIKAIFLVLALSANATLWMAVFADMGASLLVVFNGLRLLNYFSKRVPQSMSTSV</sequence>
<comment type="similarity">
    <text evidence="2 12">Belongs to the cation transport ATPase (P-type) (TC 3.A.3) family. Type IB subfamily.</text>
</comment>
<keyword evidence="3 12" id="KW-0812">Transmembrane</keyword>
<dbReference type="InterPro" id="IPR023298">
    <property type="entry name" value="ATPase_P-typ_TM_dom_sf"/>
</dbReference>
<dbReference type="SFLD" id="SFLDS00003">
    <property type="entry name" value="Haloacid_Dehalogenase"/>
    <property type="match status" value="1"/>
</dbReference>
<dbReference type="Gene3D" id="2.70.150.10">
    <property type="entry name" value="Calcium-transporting ATPase, cytoplasmic transduction domain A"/>
    <property type="match status" value="1"/>
</dbReference>
<evidence type="ECO:0000256" key="6">
    <source>
        <dbReference type="ARBA" id="ARBA00022840"/>
    </source>
</evidence>
<name>A0A4V2UYE3_9BURK</name>
<evidence type="ECO:0000256" key="7">
    <source>
        <dbReference type="ARBA" id="ARBA00022967"/>
    </source>
</evidence>